<keyword evidence="2" id="KW-0812">Transmembrane</keyword>
<protein>
    <submittedName>
        <fullName evidence="3">Uncharacterized protein</fullName>
    </submittedName>
</protein>
<name>A0A930KU70_9MICC</name>
<feature type="compositionally biased region" description="Polar residues" evidence="1">
    <location>
        <begin position="1"/>
        <end position="11"/>
    </location>
</feature>
<reference evidence="3" key="1">
    <citation type="submission" date="2020-04" db="EMBL/GenBank/DDBJ databases">
        <title>Deep metagenomics examines the oral microbiome during advanced dental caries in children, revealing novel taxa and co-occurrences with host molecules.</title>
        <authorList>
            <person name="Baker J.L."/>
            <person name="Morton J.T."/>
            <person name="Dinis M."/>
            <person name="Alvarez R."/>
            <person name="Tran N.C."/>
            <person name="Knight R."/>
            <person name="Edlund A."/>
        </authorList>
    </citation>
    <scope>NUCLEOTIDE SEQUENCE</scope>
    <source>
        <strain evidence="3">JCVI_39_bin.18</strain>
    </source>
</reference>
<feature type="transmembrane region" description="Helical" evidence="2">
    <location>
        <begin position="57"/>
        <end position="76"/>
    </location>
</feature>
<keyword evidence="2" id="KW-1133">Transmembrane helix</keyword>
<feature type="transmembrane region" description="Helical" evidence="2">
    <location>
        <begin position="82"/>
        <end position="101"/>
    </location>
</feature>
<evidence type="ECO:0000256" key="2">
    <source>
        <dbReference type="SAM" id="Phobius"/>
    </source>
</evidence>
<sequence length="157" mass="16725">MSQLPQNNEAFDNNPEYANPHRGSDSVQSVMDDQPLPASEFSSSVWKMGAGEKAANLSLIFGVFGMLTLALAFWWVSHGFGIGMPVIIAAPLLNLLGLWQARVARQHGEDANVGLFLSGIGMVIVIAIVGFIVMIGFALYGFNDAGPSTSLSALSLR</sequence>
<comment type="caution">
    <text evidence="3">The sequence shown here is derived from an EMBL/GenBank/DDBJ whole genome shotgun (WGS) entry which is preliminary data.</text>
</comment>
<evidence type="ECO:0000256" key="1">
    <source>
        <dbReference type="SAM" id="MobiDB-lite"/>
    </source>
</evidence>
<gene>
    <name evidence="3" type="ORF">HXO61_03790</name>
</gene>
<feature type="region of interest" description="Disordered" evidence="1">
    <location>
        <begin position="1"/>
        <end position="31"/>
    </location>
</feature>
<dbReference type="AlphaFoldDB" id="A0A930KU70"/>
<proteinExistence type="predicted"/>
<dbReference type="Proteomes" id="UP000770330">
    <property type="component" value="Unassembled WGS sequence"/>
</dbReference>
<dbReference type="RefSeq" id="WP_303944268.1">
    <property type="nucleotide sequence ID" value="NZ_JABZXO010000006.1"/>
</dbReference>
<organism evidence="3 4">
    <name type="scientific">Rothia mucilaginosa</name>
    <dbReference type="NCBI Taxonomy" id="43675"/>
    <lineage>
        <taxon>Bacteria</taxon>
        <taxon>Bacillati</taxon>
        <taxon>Actinomycetota</taxon>
        <taxon>Actinomycetes</taxon>
        <taxon>Micrococcales</taxon>
        <taxon>Micrococcaceae</taxon>
        <taxon>Rothia</taxon>
    </lineage>
</organism>
<accession>A0A930KU70</accession>
<evidence type="ECO:0000313" key="3">
    <source>
        <dbReference type="EMBL" id="MBF1657038.1"/>
    </source>
</evidence>
<keyword evidence="2" id="KW-0472">Membrane</keyword>
<feature type="transmembrane region" description="Helical" evidence="2">
    <location>
        <begin position="113"/>
        <end position="142"/>
    </location>
</feature>
<dbReference type="EMBL" id="JABZXO010000006">
    <property type="protein sequence ID" value="MBF1657038.1"/>
    <property type="molecule type" value="Genomic_DNA"/>
</dbReference>
<evidence type="ECO:0000313" key="4">
    <source>
        <dbReference type="Proteomes" id="UP000770330"/>
    </source>
</evidence>